<feature type="domain" description="2EXR" evidence="1">
    <location>
        <begin position="6"/>
        <end position="81"/>
    </location>
</feature>
<name>A0ABR1R4G2_9PEZI</name>
<proteinExistence type="predicted"/>
<dbReference type="Proteomes" id="UP001396898">
    <property type="component" value="Unassembled WGS sequence"/>
</dbReference>
<dbReference type="EMBL" id="JAQQWI010000019">
    <property type="protein sequence ID" value="KAK7999088.1"/>
    <property type="molecule type" value="Genomic_DNA"/>
</dbReference>
<gene>
    <name evidence="2" type="ORF">PG991_014763</name>
</gene>
<keyword evidence="3" id="KW-1185">Reference proteome</keyword>
<protein>
    <recommendedName>
        <fullName evidence="1">2EXR domain-containing protein</fullName>
    </recommendedName>
</protein>
<accession>A0ABR1R4G2</accession>
<comment type="caution">
    <text evidence="2">The sequence shown here is derived from an EMBL/GenBank/DDBJ whole genome shotgun (WGS) entry which is preliminary data.</text>
</comment>
<dbReference type="Pfam" id="PF20150">
    <property type="entry name" value="2EXR"/>
    <property type="match status" value="1"/>
</dbReference>
<organism evidence="2 3">
    <name type="scientific">Apiospora marii</name>
    <dbReference type="NCBI Taxonomy" id="335849"/>
    <lineage>
        <taxon>Eukaryota</taxon>
        <taxon>Fungi</taxon>
        <taxon>Dikarya</taxon>
        <taxon>Ascomycota</taxon>
        <taxon>Pezizomycotina</taxon>
        <taxon>Sordariomycetes</taxon>
        <taxon>Xylariomycetidae</taxon>
        <taxon>Amphisphaeriales</taxon>
        <taxon>Apiosporaceae</taxon>
        <taxon>Apiospora</taxon>
    </lineage>
</organism>
<dbReference type="InterPro" id="IPR045518">
    <property type="entry name" value="2EXR"/>
</dbReference>
<sequence length="400" mass="45731">MATPTFHPFPRLPAELQLAIWEEALREDRRYVLVDTTTHFRSDQDRHRRTVMGVTPTPNLRRALLEVCHTSRAEALKRCTVRLDVWERPQDMLEDYLERLAPRDQAPDQGIRDTLLYFSHDRQAKSSDYNLRFSAIETVERWNQGSVLDSSDQRVVYRALSPKVQQFVRDKTRDYSSIEPPLTADALRAAIRRAQKSPKTRGDNIWAHKFPSAPTTKRGAIYIDPARDVFVVADTLPKKRREQAQLPGQPRILAPHHRFIALRDFAGGAETTLYHAGPATRAATPAADLRRVPRRALQISQAARYRPGCDYACPHCAAEPFDMKHQQHRDGLWSGLGDAECADYFHVSLRRDLYGLAFCHRAYVDFAVNEHAAILHDLCAGRDLLEVWGSASWEGFCRLT</sequence>
<evidence type="ECO:0000313" key="2">
    <source>
        <dbReference type="EMBL" id="KAK7999088.1"/>
    </source>
</evidence>
<evidence type="ECO:0000259" key="1">
    <source>
        <dbReference type="Pfam" id="PF20150"/>
    </source>
</evidence>
<reference evidence="2 3" key="1">
    <citation type="submission" date="2023-01" db="EMBL/GenBank/DDBJ databases">
        <title>Analysis of 21 Apiospora genomes using comparative genomics revels a genus with tremendous synthesis potential of carbohydrate active enzymes and secondary metabolites.</title>
        <authorList>
            <person name="Sorensen T."/>
        </authorList>
    </citation>
    <scope>NUCLEOTIDE SEQUENCE [LARGE SCALE GENOMIC DNA]</scope>
    <source>
        <strain evidence="2 3">CBS 20057</strain>
    </source>
</reference>
<evidence type="ECO:0000313" key="3">
    <source>
        <dbReference type="Proteomes" id="UP001396898"/>
    </source>
</evidence>
<dbReference type="PANTHER" id="PTHR35910:SF1">
    <property type="entry name" value="2EXR DOMAIN-CONTAINING PROTEIN"/>
    <property type="match status" value="1"/>
</dbReference>
<dbReference type="PANTHER" id="PTHR35910">
    <property type="entry name" value="2EXR DOMAIN-CONTAINING PROTEIN"/>
    <property type="match status" value="1"/>
</dbReference>